<keyword evidence="2" id="KW-0812">Transmembrane</keyword>
<sequence length="157" mass="17322">MDGLLRDRLTMLAALGTGVVVGISGIYLYYRLNRTVSRELSSLACSIADLRREIEQLRTEERGETPVKSDSAPLQHSLREDDEDDEYYDFTDVEDASWTGLREAGDSAWLDSLDAELDRPGTSKRCSQACWLASHSIPARAPTSGGSPRHHTCTACS</sequence>
<proteinExistence type="predicted"/>
<evidence type="ECO:0000256" key="2">
    <source>
        <dbReference type="SAM" id="Phobius"/>
    </source>
</evidence>
<dbReference type="VEuPathDB" id="VectorBase:LOC119166834"/>
<evidence type="ECO:0000256" key="1">
    <source>
        <dbReference type="SAM" id="MobiDB-lite"/>
    </source>
</evidence>
<keyword evidence="2" id="KW-1133">Transmembrane helix</keyword>
<dbReference type="OrthoDB" id="512473at2759"/>
<feature type="region of interest" description="Disordered" evidence="1">
    <location>
        <begin position="59"/>
        <end position="86"/>
    </location>
</feature>
<organism evidence="3">
    <name type="scientific">Rhipicephalus microplus</name>
    <name type="common">Cattle tick</name>
    <name type="synonym">Boophilus microplus</name>
    <dbReference type="NCBI Taxonomy" id="6941"/>
    <lineage>
        <taxon>Eukaryota</taxon>
        <taxon>Metazoa</taxon>
        <taxon>Ecdysozoa</taxon>
        <taxon>Arthropoda</taxon>
        <taxon>Chelicerata</taxon>
        <taxon>Arachnida</taxon>
        <taxon>Acari</taxon>
        <taxon>Parasitiformes</taxon>
        <taxon>Ixodida</taxon>
        <taxon>Ixodoidea</taxon>
        <taxon>Ixodidae</taxon>
        <taxon>Rhipicephalinae</taxon>
        <taxon>Rhipicephalus</taxon>
        <taxon>Boophilus</taxon>
    </lineage>
</organism>
<reference evidence="3" key="1">
    <citation type="submission" date="2020-03" db="EMBL/GenBank/DDBJ databases">
        <title>A transcriptome and proteome of the tick Rhipicephalus microplus shaped by the genetic composition of its hosts and developmental stage.</title>
        <authorList>
            <person name="Garcia G.R."/>
            <person name="Ribeiro J.M.C."/>
            <person name="Maruyama S.R."/>
            <person name="Gardinasse L.G."/>
            <person name="Nelson K."/>
            <person name="Ferreira B.R."/>
            <person name="Andrade T.G."/>
            <person name="Santos I.K.F.M."/>
        </authorList>
    </citation>
    <scope>NUCLEOTIDE SEQUENCE</scope>
    <source>
        <strain evidence="3">NSGR</strain>
        <tissue evidence="3">Salivary glands</tissue>
    </source>
</reference>
<dbReference type="EMBL" id="GIKN01002840">
    <property type="protein sequence ID" value="NIE45113.1"/>
    <property type="molecule type" value="Transcribed_RNA"/>
</dbReference>
<name>A0A6G5A4G3_RHIMP</name>
<dbReference type="AlphaFoldDB" id="A0A6G5A4G3"/>
<keyword evidence="2" id="KW-0472">Membrane</keyword>
<evidence type="ECO:0000313" key="3">
    <source>
        <dbReference type="EMBL" id="NIE45113.1"/>
    </source>
</evidence>
<accession>A0A6G5A4G3</accession>
<protein>
    <submittedName>
        <fullName evidence="3">Uncharacterized protein</fullName>
    </submittedName>
</protein>
<feature type="transmembrane region" description="Helical" evidence="2">
    <location>
        <begin position="12"/>
        <end position="30"/>
    </location>
</feature>